<name>A0ACC2STM2_9FUNG</name>
<dbReference type="Proteomes" id="UP001165960">
    <property type="component" value="Unassembled WGS sequence"/>
</dbReference>
<dbReference type="EMBL" id="QTSX02004330">
    <property type="protein sequence ID" value="KAJ9065688.1"/>
    <property type="molecule type" value="Genomic_DNA"/>
</dbReference>
<keyword evidence="2" id="KW-1185">Reference proteome</keyword>
<accession>A0ACC2STM2</accession>
<evidence type="ECO:0000313" key="2">
    <source>
        <dbReference type="Proteomes" id="UP001165960"/>
    </source>
</evidence>
<reference evidence="1" key="1">
    <citation type="submission" date="2022-04" db="EMBL/GenBank/DDBJ databases">
        <title>Genome of the entomopathogenic fungus Entomophthora muscae.</title>
        <authorList>
            <person name="Elya C."/>
            <person name="Lovett B.R."/>
            <person name="Lee E."/>
            <person name="Macias A.M."/>
            <person name="Hajek A.E."/>
            <person name="De Bivort B.L."/>
            <person name="Kasson M.T."/>
            <person name="De Fine Licht H.H."/>
            <person name="Stajich J.E."/>
        </authorList>
    </citation>
    <scope>NUCLEOTIDE SEQUENCE</scope>
    <source>
        <strain evidence="1">Berkeley</strain>
    </source>
</reference>
<evidence type="ECO:0000313" key="1">
    <source>
        <dbReference type="EMBL" id="KAJ9065688.1"/>
    </source>
</evidence>
<gene>
    <name evidence="1" type="ORF">DSO57_1016919</name>
</gene>
<comment type="caution">
    <text evidence="1">The sequence shown here is derived from an EMBL/GenBank/DDBJ whole genome shotgun (WGS) entry which is preliminary data.</text>
</comment>
<sequence length="187" mass="20604">MDFPSHWFYPSIGREEGIGSGEGAMGWDAKRAHIDPRGKGLLGEELLPPLQGAIGSPEKLTWVGVIVHGADARVWVGKVLDELAGLQARSRAPAAELCCLDNLTLTQLAPDNDPRHPMITSWEQERHGLVGSSRRFTDLSLLGGACQGKDIQRRSLQKGISWPHIANLKLFEIHEVCWTSCPLKQLR</sequence>
<organism evidence="1 2">
    <name type="scientific">Entomophthora muscae</name>
    <dbReference type="NCBI Taxonomy" id="34485"/>
    <lineage>
        <taxon>Eukaryota</taxon>
        <taxon>Fungi</taxon>
        <taxon>Fungi incertae sedis</taxon>
        <taxon>Zoopagomycota</taxon>
        <taxon>Entomophthoromycotina</taxon>
        <taxon>Entomophthoromycetes</taxon>
        <taxon>Entomophthorales</taxon>
        <taxon>Entomophthoraceae</taxon>
        <taxon>Entomophthora</taxon>
    </lineage>
</organism>
<proteinExistence type="predicted"/>
<protein>
    <submittedName>
        <fullName evidence="1">Uncharacterized protein</fullName>
    </submittedName>
</protein>